<dbReference type="Proteomes" id="UP000289260">
    <property type="component" value="Chromosome"/>
</dbReference>
<proteinExistence type="predicted"/>
<dbReference type="RefSeq" id="WP_130110098.1">
    <property type="nucleotide sequence ID" value="NZ_CP035806.1"/>
</dbReference>
<feature type="transmembrane region" description="Helical" evidence="1">
    <location>
        <begin position="131"/>
        <end position="150"/>
    </location>
</feature>
<evidence type="ECO:0000313" key="2">
    <source>
        <dbReference type="EMBL" id="QBE48964.1"/>
    </source>
</evidence>
<keyword evidence="1" id="KW-0472">Membrane</keyword>
<reference evidence="2 3" key="1">
    <citation type="submission" date="2019-02" db="EMBL/GenBank/DDBJ databases">
        <authorList>
            <person name="Sun L."/>
            <person name="Pan D."/>
            <person name="Wu X."/>
        </authorList>
    </citation>
    <scope>NUCLEOTIDE SEQUENCE [LARGE SCALE GENOMIC DNA]</scope>
    <source>
        <strain evidence="2 3">JW-1</strain>
    </source>
</reference>
<dbReference type="KEGG" id="ltr:EVS81_09045"/>
<sequence length="174" mass="18857">MIEQPRKRSAVEPAAALFARDAQPHARASRPSSVAGGAALVVLRAGGAMLWSVGLLREWASIRDELELTTAESAWALGVVLGVEGAWALLLLALAWAVWRGSNGARIFVMIGATTSITVSAIAYFAMGEEITVRTTLVTLALDILVLLALSSRDARAWTRHRANERRARRTRER</sequence>
<dbReference type="AlphaFoldDB" id="A0A4P6KHE2"/>
<keyword evidence="1" id="KW-1133">Transmembrane helix</keyword>
<keyword evidence="1" id="KW-0812">Transmembrane</keyword>
<gene>
    <name evidence="2" type="ORF">EVS81_09045</name>
</gene>
<accession>A0A4P6KHE2</accession>
<feature type="transmembrane region" description="Helical" evidence="1">
    <location>
        <begin position="74"/>
        <end position="98"/>
    </location>
</feature>
<protein>
    <recommendedName>
        <fullName evidence="4">DUF2127 domain-containing protein</fullName>
    </recommendedName>
</protein>
<feature type="transmembrane region" description="Helical" evidence="1">
    <location>
        <begin position="105"/>
        <end position="125"/>
    </location>
</feature>
<dbReference type="OrthoDB" id="4991326at2"/>
<evidence type="ECO:0000313" key="3">
    <source>
        <dbReference type="Proteomes" id="UP000289260"/>
    </source>
</evidence>
<dbReference type="EMBL" id="CP035806">
    <property type="protein sequence ID" value="QBE48964.1"/>
    <property type="molecule type" value="Genomic_DNA"/>
</dbReference>
<name>A0A4P6KHE2_9MICO</name>
<keyword evidence="3" id="KW-1185">Reference proteome</keyword>
<evidence type="ECO:0000256" key="1">
    <source>
        <dbReference type="SAM" id="Phobius"/>
    </source>
</evidence>
<feature type="transmembrane region" description="Helical" evidence="1">
    <location>
        <begin position="34"/>
        <end position="54"/>
    </location>
</feature>
<evidence type="ECO:0008006" key="4">
    <source>
        <dbReference type="Google" id="ProtNLM"/>
    </source>
</evidence>
<organism evidence="2 3">
    <name type="scientific">Leucobacter triazinivorans</name>
    <dbReference type="NCBI Taxonomy" id="1784719"/>
    <lineage>
        <taxon>Bacteria</taxon>
        <taxon>Bacillati</taxon>
        <taxon>Actinomycetota</taxon>
        <taxon>Actinomycetes</taxon>
        <taxon>Micrococcales</taxon>
        <taxon>Microbacteriaceae</taxon>
        <taxon>Leucobacter</taxon>
    </lineage>
</organism>